<dbReference type="AlphaFoldDB" id="A0A0F9SSY5"/>
<dbReference type="GO" id="GO:0003697">
    <property type="term" value="F:single-stranded DNA binding"/>
    <property type="evidence" value="ECO:0007669"/>
    <property type="project" value="InterPro"/>
</dbReference>
<sequence>MPRAKSNAKPKRQSTKKKQSVRQSAGGIHLDSDDLRQDMRDAGGGNYFTWPDSGKVKLRLLPYERNGRAKLFYKAVQHWQPTPEIRGSVSCGGHDCKLCQLRASLDKANQDLIDHLRPRIQYLFNVVDKADKEERIQIFRGPKTVYDRFVAVILDEEEFPDACSLENGVDFLVQKSGTGLNTTYGVTPSPKRSAVSPQGSLTNFEEQEANRGSVDLKVIAEQVAEAYDVTVPF</sequence>
<name>A0A0F9SSY5_9ZZZZ</name>
<organism evidence="3">
    <name type="scientific">marine sediment metagenome</name>
    <dbReference type="NCBI Taxonomy" id="412755"/>
    <lineage>
        <taxon>unclassified sequences</taxon>
        <taxon>metagenomes</taxon>
        <taxon>ecological metagenomes</taxon>
    </lineage>
</organism>
<accession>A0A0F9SSY5</accession>
<evidence type="ECO:0000313" key="3">
    <source>
        <dbReference type="EMBL" id="KKN72100.1"/>
    </source>
</evidence>
<feature type="domain" description="Bacteriophage T4 Gp32 single-stranded DNA-binding" evidence="2">
    <location>
        <begin position="54"/>
        <end position="193"/>
    </location>
</feature>
<dbReference type="Gene3D" id="3.90.198.10">
    <property type="entry name" value="Replication Fork Single-Stranded Dna Binding Protein"/>
    <property type="match status" value="1"/>
</dbReference>
<gene>
    <name evidence="3" type="ORF">LCGC14_0413860</name>
</gene>
<feature type="compositionally biased region" description="Basic residues" evidence="1">
    <location>
        <begin position="1"/>
        <end position="20"/>
    </location>
</feature>
<proteinExistence type="predicted"/>
<protein>
    <recommendedName>
        <fullName evidence="2">Bacteriophage T4 Gp32 single-stranded DNA-binding domain-containing protein</fullName>
    </recommendedName>
</protein>
<dbReference type="EMBL" id="LAZR01000369">
    <property type="protein sequence ID" value="KKN72100.1"/>
    <property type="molecule type" value="Genomic_DNA"/>
</dbReference>
<dbReference type="Pfam" id="PF08804">
    <property type="entry name" value="gp32"/>
    <property type="match status" value="1"/>
</dbReference>
<dbReference type="InterPro" id="IPR044947">
    <property type="entry name" value="Phage_T4_Gp32_ssDNA-bd_sf"/>
</dbReference>
<dbReference type="InterPro" id="IPR012339">
    <property type="entry name" value="Phage_T4_Gp32_ssDNA-bd"/>
</dbReference>
<evidence type="ECO:0000256" key="1">
    <source>
        <dbReference type="SAM" id="MobiDB-lite"/>
    </source>
</evidence>
<evidence type="ECO:0000259" key="2">
    <source>
        <dbReference type="Pfam" id="PF08804"/>
    </source>
</evidence>
<reference evidence="3" key="1">
    <citation type="journal article" date="2015" name="Nature">
        <title>Complex archaea that bridge the gap between prokaryotes and eukaryotes.</title>
        <authorList>
            <person name="Spang A."/>
            <person name="Saw J.H."/>
            <person name="Jorgensen S.L."/>
            <person name="Zaremba-Niedzwiedzka K."/>
            <person name="Martijn J."/>
            <person name="Lind A.E."/>
            <person name="van Eijk R."/>
            <person name="Schleper C."/>
            <person name="Guy L."/>
            <person name="Ettema T.J."/>
        </authorList>
    </citation>
    <scope>NUCLEOTIDE SEQUENCE</scope>
</reference>
<comment type="caution">
    <text evidence="3">The sequence shown here is derived from an EMBL/GenBank/DDBJ whole genome shotgun (WGS) entry which is preliminary data.</text>
</comment>
<feature type="region of interest" description="Disordered" evidence="1">
    <location>
        <begin position="1"/>
        <end position="36"/>
    </location>
</feature>